<organism evidence="2 3">
    <name type="scientific">Brenneria alni</name>
    <dbReference type="NCBI Taxonomy" id="71656"/>
    <lineage>
        <taxon>Bacteria</taxon>
        <taxon>Pseudomonadati</taxon>
        <taxon>Pseudomonadota</taxon>
        <taxon>Gammaproteobacteria</taxon>
        <taxon>Enterobacterales</taxon>
        <taxon>Pectobacteriaceae</taxon>
        <taxon>Brenneria</taxon>
    </lineage>
</organism>
<dbReference type="EMBL" id="MJLZ01000028">
    <property type="protein sequence ID" value="RLM22113.1"/>
    <property type="molecule type" value="Genomic_DNA"/>
</dbReference>
<sequence length="90" mass="9727">MKYALFSAGLLLAVCGAAYAENSSGRINVQLTIHPSCAVESLFNQYQMACNIASVSQPKITESCIPIEQTTISAAKTENSVETRLITVEW</sequence>
<gene>
    <name evidence="2" type="ORF">BIY29_12690</name>
</gene>
<reference evidence="2 3" key="1">
    <citation type="submission" date="2016-09" db="EMBL/GenBank/DDBJ databases">
        <authorList>
            <person name="Doonan J."/>
            <person name="Pachebat J.A."/>
            <person name="Golyshin P.N."/>
            <person name="Denman S."/>
            <person name="Mcdonald J.E."/>
        </authorList>
    </citation>
    <scope>NUCLEOTIDE SEQUENCE [LARGE SCALE GENOMIC DNA]</scope>
    <source>
        <strain evidence="2 3">NCPPB 3934</strain>
    </source>
</reference>
<feature type="signal peptide" evidence="1">
    <location>
        <begin position="1"/>
        <end position="20"/>
    </location>
</feature>
<dbReference type="OrthoDB" id="6422476at2"/>
<keyword evidence="3" id="KW-1185">Reference proteome</keyword>
<keyword evidence="1" id="KW-0732">Signal</keyword>
<evidence type="ECO:0000313" key="2">
    <source>
        <dbReference type="EMBL" id="RLM22113.1"/>
    </source>
</evidence>
<proteinExistence type="predicted"/>
<comment type="caution">
    <text evidence="2">The sequence shown here is derived from an EMBL/GenBank/DDBJ whole genome shotgun (WGS) entry which is preliminary data.</text>
</comment>
<dbReference type="AlphaFoldDB" id="A0A421DMA9"/>
<name>A0A421DMA9_9GAMM</name>
<feature type="chain" id="PRO_5019192552" evidence="1">
    <location>
        <begin position="21"/>
        <end position="90"/>
    </location>
</feature>
<dbReference type="Proteomes" id="UP000285648">
    <property type="component" value="Unassembled WGS sequence"/>
</dbReference>
<accession>A0A421DMA9</accession>
<evidence type="ECO:0000313" key="3">
    <source>
        <dbReference type="Proteomes" id="UP000285648"/>
    </source>
</evidence>
<protein>
    <submittedName>
        <fullName evidence="2">Uncharacterized protein</fullName>
    </submittedName>
</protein>
<dbReference type="RefSeq" id="WP_121575545.1">
    <property type="nucleotide sequence ID" value="NZ_MJLZ01000028.1"/>
</dbReference>
<evidence type="ECO:0000256" key="1">
    <source>
        <dbReference type="SAM" id="SignalP"/>
    </source>
</evidence>